<evidence type="ECO:0000256" key="18">
    <source>
        <dbReference type="ARBA" id="ARBA00046376"/>
    </source>
</evidence>
<comment type="catalytic activity">
    <reaction evidence="11">
        <text>L-arginyl-glycine(out) = L-arginyl-glycine(in)</text>
        <dbReference type="Rhea" id="RHEA:79391"/>
        <dbReference type="ChEBI" id="CHEBI:229955"/>
    </reaction>
</comment>
<keyword evidence="19" id="KW-0812">Transmembrane</keyword>
<comment type="catalytic activity">
    <reaction evidence="6">
        <text>L-lysyl-L-alpha-amino acid(out) = L-lysyl-L-alpha-amino acid(in)</text>
        <dbReference type="Rhea" id="RHEA:79387"/>
        <dbReference type="ChEBI" id="CHEBI:229965"/>
    </reaction>
</comment>
<comment type="catalytic activity">
    <reaction evidence="5">
        <text>L-alpha-aminoacyl-L-histidine(out) = L-alpha-aminoacyl-L-histidine(in)</text>
        <dbReference type="Rhea" id="RHEA:79375"/>
        <dbReference type="ChEBI" id="CHEBI:229967"/>
    </reaction>
</comment>
<comment type="catalytic activity">
    <reaction evidence="12">
        <text>L-histidyl-L-alpha-amino acid(out) = L-histidyl-L-alpha-amino acid(in)</text>
        <dbReference type="Rhea" id="RHEA:79379"/>
        <dbReference type="ChEBI" id="CHEBI:229964"/>
    </reaction>
</comment>
<evidence type="ECO:0000256" key="14">
    <source>
        <dbReference type="ARBA" id="ARBA00044924"/>
    </source>
</evidence>
<keyword evidence="22" id="KW-1185">Reference proteome</keyword>
<comment type="catalytic activity">
    <reaction evidence="14">
        <text>L-lysyl-glycine(out) = L-lysyl-glycine(in)</text>
        <dbReference type="Rhea" id="RHEA:79407"/>
        <dbReference type="ChEBI" id="CHEBI:191202"/>
    </reaction>
</comment>
<dbReference type="PROSITE" id="PS50850">
    <property type="entry name" value="MFS"/>
    <property type="match status" value="1"/>
</dbReference>
<dbReference type="AlphaFoldDB" id="A2GJH7"/>
<evidence type="ECO:0000256" key="1">
    <source>
        <dbReference type="ARBA" id="ARBA00004141"/>
    </source>
</evidence>
<feature type="transmembrane region" description="Helical" evidence="19">
    <location>
        <begin position="98"/>
        <end position="123"/>
    </location>
</feature>
<evidence type="ECO:0000313" key="21">
    <source>
        <dbReference type="EMBL" id="EAX82689.1"/>
    </source>
</evidence>
<dbReference type="GO" id="GO:0016020">
    <property type="term" value="C:membrane"/>
    <property type="evidence" value="ECO:0007669"/>
    <property type="project" value="UniProtKB-SubCell"/>
</dbReference>
<comment type="subunit">
    <text evidence="18">Homodimer. Interacts with lysosomal protein GLMP (via lumenal domain); the interaction starts while both proteins are still in the endoplasmic reticulum and is required for stabilization of MFSD1 in lysosomes but has no direct effect on its targeting to lysosomes or transporter activity.</text>
</comment>
<feature type="transmembrane region" description="Helical" evidence="19">
    <location>
        <begin position="12"/>
        <end position="34"/>
    </location>
</feature>
<evidence type="ECO:0000256" key="16">
    <source>
        <dbReference type="ARBA" id="ARBA00045018"/>
    </source>
</evidence>
<evidence type="ECO:0000256" key="12">
    <source>
        <dbReference type="ARBA" id="ARBA00044912"/>
    </source>
</evidence>
<evidence type="ECO:0000256" key="13">
    <source>
        <dbReference type="ARBA" id="ARBA00044919"/>
    </source>
</evidence>
<dbReference type="Pfam" id="PF07690">
    <property type="entry name" value="MFS_1"/>
    <property type="match status" value="1"/>
</dbReference>
<evidence type="ECO:0000256" key="8">
    <source>
        <dbReference type="ARBA" id="ARBA00044898"/>
    </source>
</evidence>
<evidence type="ECO:0000259" key="20">
    <source>
        <dbReference type="PROSITE" id="PS50850"/>
    </source>
</evidence>
<evidence type="ECO:0000256" key="3">
    <source>
        <dbReference type="ARBA" id="ARBA00044878"/>
    </source>
</evidence>
<feature type="transmembrane region" description="Helical" evidence="19">
    <location>
        <begin position="40"/>
        <end position="59"/>
    </location>
</feature>
<dbReference type="SUPFAM" id="SSF103473">
    <property type="entry name" value="MFS general substrate transporter"/>
    <property type="match status" value="1"/>
</dbReference>
<evidence type="ECO:0000256" key="7">
    <source>
        <dbReference type="ARBA" id="ARBA00044893"/>
    </source>
</evidence>
<comment type="catalytic activity">
    <reaction evidence="13">
        <text>L-alanyl-L-lysine(out) = L-alanyl-L-lysine(in)</text>
        <dbReference type="Rhea" id="RHEA:79415"/>
        <dbReference type="ChEBI" id="CHEBI:192470"/>
    </reaction>
</comment>
<dbReference type="STRING" id="5722.A2GJH7"/>
<feature type="transmembrane region" description="Helical" evidence="19">
    <location>
        <begin position="194"/>
        <end position="222"/>
    </location>
</feature>
<keyword evidence="19" id="KW-0472">Membrane</keyword>
<dbReference type="InterPro" id="IPR052187">
    <property type="entry name" value="MFSD1"/>
</dbReference>
<comment type="catalytic activity">
    <reaction evidence="4">
        <text>L-alpha-aminoacyl-L-arginine(out) = L-alpha-aminoacyl-L-arginine(in)</text>
        <dbReference type="Rhea" id="RHEA:79367"/>
        <dbReference type="ChEBI" id="CHEBI:229968"/>
    </reaction>
</comment>
<dbReference type="VEuPathDB" id="TrichDB:TVAG_240690"/>
<dbReference type="PANTHER" id="PTHR23512">
    <property type="entry name" value="MAJOR FACILITATOR SUPERFAMILY DOMAIN-CONTAINING PROTEIN 1"/>
    <property type="match status" value="1"/>
</dbReference>
<reference evidence="21" key="2">
    <citation type="journal article" date="2007" name="Science">
        <title>Draft genome sequence of the sexually transmitted pathogen Trichomonas vaginalis.</title>
        <authorList>
            <person name="Carlton J.M."/>
            <person name="Hirt R.P."/>
            <person name="Silva J.C."/>
            <person name="Delcher A.L."/>
            <person name="Schatz M."/>
            <person name="Zhao Q."/>
            <person name="Wortman J.R."/>
            <person name="Bidwell S.L."/>
            <person name="Alsmark U.C.M."/>
            <person name="Besteiro S."/>
            <person name="Sicheritz-Ponten T."/>
            <person name="Noel C.J."/>
            <person name="Dacks J.B."/>
            <person name="Foster P.G."/>
            <person name="Simillion C."/>
            <person name="Van de Peer Y."/>
            <person name="Miranda-Saavedra D."/>
            <person name="Barton G.J."/>
            <person name="Westrop G.D."/>
            <person name="Mueller S."/>
            <person name="Dessi D."/>
            <person name="Fiori P.L."/>
            <person name="Ren Q."/>
            <person name="Paulsen I."/>
            <person name="Zhang H."/>
            <person name="Bastida-Corcuera F.D."/>
            <person name="Simoes-Barbosa A."/>
            <person name="Brown M.T."/>
            <person name="Hayes R.D."/>
            <person name="Mukherjee M."/>
            <person name="Okumura C.Y."/>
            <person name="Schneider R."/>
            <person name="Smith A.J."/>
            <person name="Vanacova S."/>
            <person name="Villalvazo M."/>
            <person name="Haas B.J."/>
            <person name="Pertea M."/>
            <person name="Feldblyum T.V."/>
            <person name="Utterback T.R."/>
            <person name="Shu C.L."/>
            <person name="Osoegawa K."/>
            <person name="de Jong P.J."/>
            <person name="Hrdy I."/>
            <person name="Horvathova L."/>
            <person name="Zubacova Z."/>
            <person name="Dolezal P."/>
            <person name="Malik S.B."/>
            <person name="Logsdon J.M. Jr."/>
            <person name="Henze K."/>
            <person name="Gupta A."/>
            <person name="Wang C.C."/>
            <person name="Dunne R.L."/>
            <person name="Upcroft J.A."/>
            <person name="Upcroft P."/>
            <person name="White O."/>
            <person name="Salzberg S.L."/>
            <person name="Tang P."/>
            <person name="Chiu C.-H."/>
            <person name="Lee Y.-S."/>
            <person name="Embley T.M."/>
            <person name="Coombs G.H."/>
            <person name="Mottram J.C."/>
            <person name="Tachezy J."/>
            <person name="Fraser-Liggett C.M."/>
            <person name="Johnson P.J."/>
        </authorList>
    </citation>
    <scope>NUCLEOTIDE SEQUENCE [LARGE SCALE GENOMIC DNA]</scope>
    <source>
        <strain evidence="21">G3</strain>
    </source>
</reference>
<evidence type="ECO:0000256" key="19">
    <source>
        <dbReference type="SAM" id="Phobius"/>
    </source>
</evidence>
<dbReference type="VEuPathDB" id="TrichDB:TVAGG3_0742150"/>
<dbReference type="OMA" id="ICTIACL"/>
<comment type="function">
    <text evidence="17">Lysosomal dipeptide uniporter that selectively exports lysine, arginine or histidine-containing dipeptides with a net positive charge from the lysosome lumen into the cytosol. Could play a role in a specific type of protein O-glycosylation indirectly regulating macrophages migration and tissue invasion. Also essential for liver homeostasis.</text>
</comment>
<dbReference type="OrthoDB" id="10021397at2759"/>
<comment type="catalytic activity">
    <reaction evidence="10">
        <text>L-lysyl-L-lysine(out) = L-lysyl-L-lysine(in)</text>
        <dbReference type="Rhea" id="RHEA:79403"/>
        <dbReference type="ChEBI" id="CHEBI:229956"/>
    </reaction>
</comment>
<feature type="transmembrane region" description="Helical" evidence="19">
    <location>
        <begin position="71"/>
        <end position="92"/>
    </location>
</feature>
<evidence type="ECO:0000256" key="4">
    <source>
        <dbReference type="ARBA" id="ARBA00044881"/>
    </source>
</evidence>
<comment type="catalytic activity">
    <reaction evidence="3">
        <text>L-histidyl-glycine(out) = L-histidyl-glycine(in)</text>
        <dbReference type="Rhea" id="RHEA:79395"/>
        <dbReference type="ChEBI" id="CHEBI:229957"/>
    </reaction>
</comment>
<comment type="subcellular location">
    <subcellularLocation>
        <location evidence="1">Membrane</location>
        <topology evidence="1">Multi-pass membrane protein</topology>
    </subcellularLocation>
</comment>
<evidence type="ECO:0000256" key="2">
    <source>
        <dbReference type="ARBA" id="ARBA00044876"/>
    </source>
</evidence>
<evidence type="ECO:0000256" key="17">
    <source>
        <dbReference type="ARBA" id="ARBA00045709"/>
    </source>
</evidence>
<organism evidence="21 22">
    <name type="scientific">Trichomonas vaginalis (strain ATCC PRA-98 / G3)</name>
    <dbReference type="NCBI Taxonomy" id="412133"/>
    <lineage>
        <taxon>Eukaryota</taxon>
        <taxon>Metamonada</taxon>
        <taxon>Parabasalia</taxon>
        <taxon>Trichomonadida</taxon>
        <taxon>Trichomonadidae</taxon>
        <taxon>Trichomonas</taxon>
    </lineage>
</organism>
<comment type="catalytic activity">
    <reaction evidence="8">
        <text>L-aspartyl-L-lysine(out) = L-aspartyl-L-lysine(in)</text>
        <dbReference type="Rhea" id="RHEA:79411"/>
        <dbReference type="ChEBI" id="CHEBI:229953"/>
    </reaction>
</comment>
<evidence type="ECO:0000256" key="5">
    <source>
        <dbReference type="ARBA" id="ARBA00044884"/>
    </source>
</evidence>
<dbReference type="Proteomes" id="UP000001542">
    <property type="component" value="Unassembled WGS sequence"/>
</dbReference>
<accession>A2GJH7</accession>
<evidence type="ECO:0000313" key="22">
    <source>
        <dbReference type="Proteomes" id="UP000001542"/>
    </source>
</evidence>
<evidence type="ECO:0000256" key="10">
    <source>
        <dbReference type="ARBA" id="ARBA00044900"/>
    </source>
</evidence>
<dbReference type="InterPro" id="IPR011701">
    <property type="entry name" value="MFS"/>
</dbReference>
<dbReference type="PANTHER" id="PTHR23512:SF11">
    <property type="entry name" value="MAJOR FACILITATOR SUPERFAMILY PROTEIN"/>
    <property type="match status" value="1"/>
</dbReference>
<feature type="domain" description="Major facilitator superfamily (MFS) profile" evidence="20">
    <location>
        <begin position="1"/>
        <end position="246"/>
    </location>
</feature>
<comment type="catalytic activity">
    <reaction evidence="9">
        <text>L-arginyl-L-alpha-amino acid(out) = L-arginyl-L-alpha-amino acid(in)</text>
        <dbReference type="Rhea" id="RHEA:79371"/>
        <dbReference type="ChEBI" id="CHEBI:84315"/>
    </reaction>
</comment>
<protein>
    <recommendedName>
        <fullName evidence="15">Lysosomal dipeptide transporter MFSD1</fullName>
    </recommendedName>
    <alternativeName>
        <fullName evidence="16">Major facilitator superfamily domain-containing protein 1</fullName>
    </alternativeName>
</protein>
<evidence type="ECO:0000256" key="6">
    <source>
        <dbReference type="ARBA" id="ARBA00044891"/>
    </source>
</evidence>
<keyword evidence="19" id="KW-1133">Transmembrane helix</keyword>
<gene>
    <name evidence="21" type="ORF">TVAG_097060</name>
</gene>
<comment type="catalytic activity">
    <reaction evidence="7">
        <text>L-alpha-aminoacyl-L-lysine(out) = L-alpha-aminoacyl-L-lysine(in)</text>
        <dbReference type="Rhea" id="RHEA:79383"/>
        <dbReference type="ChEBI" id="CHEBI:229966"/>
    </reaction>
</comment>
<name>A2GJH7_TRIV3</name>
<dbReference type="FunCoup" id="A2GJH7">
    <property type="interactions" value="235"/>
</dbReference>
<evidence type="ECO:0000256" key="11">
    <source>
        <dbReference type="ARBA" id="ARBA00044903"/>
    </source>
</evidence>
<dbReference type="GO" id="GO:0022857">
    <property type="term" value="F:transmembrane transporter activity"/>
    <property type="evidence" value="ECO:0007669"/>
    <property type="project" value="InterPro"/>
</dbReference>
<sequence length="246" mass="26373">MAASYKVPKKDLGIFSSVYFYAYAATQPFAGLFADIIDSAFVVGIAQIVAAIGSIICGLSKSLGVGIFGRLLVGLGCGPTYVSVCRIITNWFKLSQLPLMLGILVSCAGAGGILAAGPTAAFLKHYNWRYAFYGIGAIGVVFSILTLILIRGNPVDKGFKPVNEELAGPATPIPIKQKFVTLWINFKTVVSNGYFWLIAVFSFFSSGPYFDCIGLWGGPYLVDTLQYTKEKKGDTLISYSIGLIIG</sequence>
<proteinExistence type="predicted"/>
<dbReference type="EMBL" id="DS116494">
    <property type="protein sequence ID" value="EAX82689.1"/>
    <property type="molecule type" value="Genomic_DNA"/>
</dbReference>
<reference evidence="21" key="1">
    <citation type="submission" date="2006-10" db="EMBL/GenBank/DDBJ databases">
        <authorList>
            <person name="Amadeo P."/>
            <person name="Zhao Q."/>
            <person name="Wortman J."/>
            <person name="Fraser-Liggett C."/>
            <person name="Carlton J."/>
        </authorList>
    </citation>
    <scope>NUCLEOTIDE SEQUENCE</scope>
    <source>
        <strain evidence="21">G3</strain>
    </source>
</reference>
<comment type="catalytic activity">
    <reaction evidence="2">
        <text>L-lysyl-L-alanine(out) = L-lysyl-L-alanine(in)</text>
        <dbReference type="Rhea" id="RHEA:79399"/>
        <dbReference type="ChEBI" id="CHEBI:229954"/>
    </reaction>
</comment>
<dbReference type="InterPro" id="IPR020846">
    <property type="entry name" value="MFS_dom"/>
</dbReference>
<evidence type="ECO:0000256" key="9">
    <source>
        <dbReference type="ARBA" id="ARBA00044899"/>
    </source>
</evidence>
<dbReference type="eggNOG" id="ENOG502T1TR">
    <property type="taxonomic scope" value="Eukaryota"/>
</dbReference>
<dbReference type="Gene3D" id="1.20.1250.20">
    <property type="entry name" value="MFS general substrate transporter like domains"/>
    <property type="match status" value="1"/>
</dbReference>
<feature type="transmembrane region" description="Helical" evidence="19">
    <location>
        <begin position="130"/>
        <end position="150"/>
    </location>
</feature>
<dbReference type="InterPro" id="IPR036259">
    <property type="entry name" value="MFS_trans_sf"/>
</dbReference>
<evidence type="ECO:0000256" key="15">
    <source>
        <dbReference type="ARBA" id="ARBA00044985"/>
    </source>
</evidence>
<dbReference type="InParanoid" id="A2GJH7"/>